<name>A0ABR2JWR4_9EUKA</name>
<feature type="region of interest" description="Disordered" evidence="1">
    <location>
        <begin position="1"/>
        <end position="24"/>
    </location>
</feature>
<accession>A0ABR2JWR4</accession>
<gene>
    <name evidence="2" type="ORF">M9Y10_045954</name>
</gene>
<feature type="compositionally biased region" description="Low complexity" evidence="1">
    <location>
        <begin position="354"/>
        <end position="367"/>
    </location>
</feature>
<evidence type="ECO:0000313" key="3">
    <source>
        <dbReference type="Proteomes" id="UP001470230"/>
    </source>
</evidence>
<dbReference type="EMBL" id="JAPFFF010000009">
    <property type="protein sequence ID" value="KAK8883304.1"/>
    <property type="molecule type" value="Genomic_DNA"/>
</dbReference>
<organism evidence="2 3">
    <name type="scientific">Tritrichomonas musculus</name>
    <dbReference type="NCBI Taxonomy" id="1915356"/>
    <lineage>
        <taxon>Eukaryota</taxon>
        <taxon>Metamonada</taxon>
        <taxon>Parabasalia</taxon>
        <taxon>Tritrichomonadida</taxon>
        <taxon>Tritrichomonadidae</taxon>
        <taxon>Tritrichomonas</taxon>
    </lineage>
</organism>
<dbReference type="Proteomes" id="UP001470230">
    <property type="component" value="Unassembled WGS sequence"/>
</dbReference>
<proteinExistence type="predicted"/>
<feature type="compositionally biased region" description="Low complexity" evidence="1">
    <location>
        <begin position="151"/>
        <end position="164"/>
    </location>
</feature>
<protein>
    <submittedName>
        <fullName evidence="2">Uncharacterized protein</fullName>
    </submittedName>
</protein>
<sequence length="378" mass="44025">MSGLPKRARPPNLESISKSLMYDPPTEFPKELQSKIFLCDRNAINLDDFRDNLKNTPILEPFPEYDPPYGKDLYYDKNDRQALHDERVSEIARLGELKKRKDYIKEYKKIYDKAKEDFEEEKKSVQAGRSNKSNVKDVQKIFENSKNMNLSSSDVDSNSNISYSDDNDDSSDNNDRYRSSDSDEPRERKRKPQEKSHPKTSKHKSDRKNDSYDDSPKKKSKNEPDKERNYQLVIKGKVSIIPFIQDVYNQQKFLLEKLIQMNSNNKSEETQRKIKEQENRVNAVHKILIEKSTMPESPSMVPQNSIKPEEIRKHELYQRKLVLANQEIEKDKNSNIPQNKIESSSLRENAIDQSFDVFNSSGGSDSSDSNDDDILKEL</sequence>
<reference evidence="2 3" key="1">
    <citation type="submission" date="2024-04" db="EMBL/GenBank/DDBJ databases">
        <title>Tritrichomonas musculus Genome.</title>
        <authorList>
            <person name="Alves-Ferreira E."/>
            <person name="Grigg M."/>
            <person name="Lorenzi H."/>
            <person name="Galac M."/>
        </authorList>
    </citation>
    <scope>NUCLEOTIDE SEQUENCE [LARGE SCALE GENOMIC DNA]</scope>
    <source>
        <strain evidence="2 3">EAF2021</strain>
    </source>
</reference>
<feature type="region of interest" description="Disordered" evidence="1">
    <location>
        <begin position="144"/>
        <end position="228"/>
    </location>
</feature>
<keyword evidence="3" id="KW-1185">Reference proteome</keyword>
<feature type="compositionally biased region" description="Basic and acidic residues" evidence="1">
    <location>
        <begin position="173"/>
        <end position="197"/>
    </location>
</feature>
<comment type="caution">
    <text evidence="2">The sequence shown here is derived from an EMBL/GenBank/DDBJ whole genome shotgun (WGS) entry which is preliminary data.</text>
</comment>
<feature type="compositionally biased region" description="Basic and acidic residues" evidence="1">
    <location>
        <begin position="207"/>
        <end position="228"/>
    </location>
</feature>
<evidence type="ECO:0000313" key="2">
    <source>
        <dbReference type="EMBL" id="KAK8883304.1"/>
    </source>
</evidence>
<evidence type="ECO:0000256" key="1">
    <source>
        <dbReference type="SAM" id="MobiDB-lite"/>
    </source>
</evidence>
<feature type="region of interest" description="Disordered" evidence="1">
    <location>
        <begin position="353"/>
        <end position="378"/>
    </location>
</feature>